<comment type="similarity">
    <text evidence="13">Belongs to the DnaG primase family.</text>
</comment>
<keyword evidence="17" id="KW-1185">Reference proteome</keyword>
<keyword evidence="11 13" id="KW-0238">DNA-binding</keyword>
<dbReference type="Pfam" id="PF10410">
    <property type="entry name" value="DnaB_bind"/>
    <property type="match status" value="1"/>
</dbReference>
<evidence type="ECO:0000256" key="11">
    <source>
        <dbReference type="ARBA" id="ARBA00023125"/>
    </source>
</evidence>
<dbReference type="GO" id="GO:0008270">
    <property type="term" value="F:zinc ion binding"/>
    <property type="evidence" value="ECO:0007669"/>
    <property type="project" value="UniProtKB-KW"/>
</dbReference>
<comment type="caution">
    <text evidence="13">Lacks conserved residue(s) required for the propagation of feature annotation.</text>
</comment>
<dbReference type="InterPro" id="IPR019475">
    <property type="entry name" value="DNA_primase_DnaB-bd"/>
</dbReference>
<keyword evidence="12 13" id="KW-0804">Transcription</keyword>
<dbReference type="InterPro" id="IPR030846">
    <property type="entry name" value="DnaG_bac"/>
</dbReference>
<evidence type="ECO:0000256" key="1">
    <source>
        <dbReference type="ARBA" id="ARBA00001947"/>
    </source>
</evidence>
<comment type="cofactor">
    <cofactor evidence="1">
        <name>Zn(2+)</name>
        <dbReference type="ChEBI" id="CHEBI:29105"/>
    </cofactor>
</comment>
<dbReference type="SUPFAM" id="SSF57783">
    <property type="entry name" value="Zinc beta-ribbon"/>
    <property type="match status" value="1"/>
</dbReference>
<dbReference type="InterPro" id="IPR002694">
    <property type="entry name" value="Znf_CHC2"/>
</dbReference>
<name>A0A5J6Z519_9CORY</name>
<sequence>MAKGRIPDRDIAAIREQTPIEEVVGEYVQLKPGGVDSLKGLSPFKDEKTPSFHVRPNKGYFHCFSTGEGGDVFSFLMKMEHITFPEAVEQCAERIGYRINYEGGGPAKREEPGTRQRLVAANKAAHAFYREQFTSDVEGAEEARNFLLERGFTLEHAEQFGCGYAPAGWDTLTKALQRQGFNFKELEAAGLSRMGQKGPIDRFHRRLLWPIKNVAGDVIGFGARKLFDDDKLGKYMNTPETLLYKKSKVLFGIDHAKKNIASSHQAVVVEGYTDVMAMHAAGVTTAVAACGTAFGVEHLQMLRRFMLDDKFFRGEIIYTFDGDEAGQKAAMRAFEGDQKFAGHSYVTVAPGGQDPCDVRLERGDQAVRDLVASRIPMFEFVIRSIVAEYDTVSIDGRVHAMRRIVPVLASIRDEAMRDEYARQAAGWIAWADPDDILEQVRNEARSGRQERPELELKQGALRRERAEHMQNQPEFGPGTGGGPGVSVQGSAGSGGAGVGPGAGARAGAAAKAGSDDAAGGRPRLHAVEGMERPDPRDEFLQGPREVLKLAMQEPQLASTIFDLMPPVSFVHPTYVAIAEAIAKAGGAAKSEGGAEWIEQVAAHVPDAMGRAVVSELAVDDMHCQTERLPYYADAIMARMQERWVGNEIADMKSRMQRMRPDLEQEEYRAVFADLMALEKYRRSLQERAAAYGEFTD</sequence>
<evidence type="ECO:0000256" key="3">
    <source>
        <dbReference type="ARBA" id="ARBA00022515"/>
    </source>
</evidence>
<dbReference type="PANTHER" id="PTHR30313">
    <property type="entry name" value="DNA PRIMASE"/>
    <property type="match status" value="1"/>
</dbReference>
<accession>A0A5J6Z519</accession>
<dbReference type="GO" id="GO:0003899">
    <property type="term" value="F:DNA-directed RNA polymerase activity"/>
    <property type="evidence" value="ECO:0007669"/>
    <property type="project" value="UniProtKB-UniRule"/>
</dbReference>
<dbReference type="Pfam" id="PF01807">
    <property type="entry name" value="Zn_ribbon_DnaG"/>
    <property type="match status" value="1"/>
</dbReference>
<dbReference type="PROSITE" id="PS50880">
    <property type="entry name" value="TOPRIM"/>
    <property type="match status" value="1"/>
</dbReference>
<evidence type="ECO:0000259" key="15">
    <source>
        <dbReference type="PROSITE" id="PS50880"/>
    </source>
</evidence>
<dbReference type="HAMAP" id="MF_00974">
    <property type="entry name" value="DNA_primase_DnaG"/>
    <property type="match status" value="1"/>
</dbReference>
<gene>
    <name evidence="13 16" type="primary">dnaG</name>
    <name evidence="16" type="ORF">CUROG_03355</name>
</gene>
<feature type="compositionally biased region" description="Gly residues" evidence="14">
    <location>
        <begin position="491"/>
        <end position="504"/>
    </location>
</feature>
<dbReference type="GO" id="GO:0000428">
    <property type="term" value="C:DNA-directed RNA polymerase complex"/>
    <property type="evidence" value="ECO:0007669"/>
    <property type="project" value="UniProtKB-KW"/>
</dbReference>
<dbReference type="EMBL" id="CP045032">
    <property type="protein sequence ID" value="QFQ02054.1"/>
    <property type="molecule type" value="Genomic_DNA"/>
</dbReference>
<evidence type="ECO:0000313" key="17">
    <source>
        <dbReference type="Proteomes" id="UP000326711"/>
    </source>
</evidence>
<evidence type="ECO:0000256" key="5">
    <source>
        <dbReference type="ARBA" id="ARBA00022695"/>
    </source>
</evidence>
<organism evidence="16 17">
    <name type="scientific">Corynebacterium urogenitale</name>
    <dbReference type="NCBI Taxonomy" id="2487892"/>
    <lineage>
        <taxon>Bacteria</taxon>
        <taxon>Bacillati</taxon>
        <taxon>Actinomycetota</taxon>
        <taxon>Actinomycetes</taxon>
        <taxon>Mycobacteriales</taxon>
        <taxon>Corynebacteriaceae</taxon>
        <taxon>Corynebacterium</taxon>
    </lineage>
</organism>
<dbReference type="Gene3D" id="3.90.580.10">
    <property type="entry name" value="Zinc finger, CHC2-type domain"/>
    <property type="match status" value="1"/>
</dbReference>
<keyword evidence="5 13" id="KW-0548">Nucleotidyltransferase</keyword>
<dbReference type="SMART" id="SM00493">
    <property type="entry name" value="TOPRIM"/>
    <property type="match status" value="1"/>
</dbReference>
<dbReference type="SMART" id="SM00400">
    <property type="entry name" value="ZnF_CHCC"/>
    <property type="match status" value="1"/>
</dbReference>
<dbReference type="Gene3D" id="3.90.980.10">
    <property type="entry name" value="DNA primase, catalytic core, N-terminal domain"/>
    <property type="match status" value="1"/>
</dbReference>
<dbReference type="Gene3D" id="3.40.1360.10">
    <property type="match status" value="1"/>
</dbReference>
<dbReference type="GO" id="GO:0005737">
    <property type="term" value="C:cytoplasm"/>
    <property type="evidence" value="ECO:0007669"/>
    <property type="project" value="TreeGrafter"/>
</dbReference>
<comment type="function">
    <text evidence="13">RNA polymerase that catalyzes the synthesis of short RNA molecules used as primers for DNA polymerase during DNA replication.</text>
</comment>
<dbReference type="InterPro" id="IPR036977">
    <property type="entry name" value="DNA_primase_Znf_CHC2"/>
</dbReference>
<dbReference type="Pfam" id="PF08275">
    <property type="entry name" value="DNAG_N"/>
    <property type="match status" value="1"/>
</dbReference>
<evidence type="ECO:0000256" key="9">
    <source>
        <dbReference type="ARBA" id="ARBA00022833"/>
    </source>
</evidence>
<dbReference type="InterPro" id="IPR013173">
    <property type="entry name" value="DNA_primase_DnaG_DnaB-bd_dom"/>
</dbReference>
<keyword evidence="3 13" id="KW-0639">Primosome</keyword>
<comment type="subunit">
    <text evidence="13">Monomer. Interacts with DnaB.</text>
</comment>
<dbReference type="Proteomes" id="UP000326711">
    <property type="component" value="Chromosome"/>
</dbReference>
<reference evidence="17" key="1">
    <citation type="submission" date="2019-10" db="EMBL/GenBank/DDBJ databases">
        <title>Complete genome sequence of Corynebacterium urogenitalis DSM 108747, isolated from the genital tract of a cow.</title>
        <authorList>
            <person name="Ruckert C."/>
            <person name="Ballas P."/>
            <person name="Wagener K."/>
            <person name="Drillich M."/>
            <person name="Kaempfer P."/>
            <person name="Busse H.-J."/>
            <person name="Ehling-Schulz M."/>
        </authorList>
    </citation>
    <scope>NUCLEOTIDE SEQUENCE [LARGE SCALE GENOMIC DNA]</scope>
    <source>
        <strain evidence="17">LMM 1652</strain>
    </source>
</reference>
<dbReference type="InterPro" id="IPR037068">
    <property type="entry name" value="DNA_primase_core_N_sf"/>
</dbReference>
<evidence type="ECO:0000256" key="7">
    <source>
        <dbReference type="ARBA" id="ARBA00022723"/>
    </source>
</evidence>
<protein>
    <recommendedName>
        <fullName evidence="13">DNA primase</fullName>
        <ecNumber evidence="13">2.7.7.101</ecNumber>
    </recommendedName>
</protein>
<keyword evidence="6 13" id="KW-0235">DNA replication</keyword>
<dbReference type="Pfam" id="PF08278">
    <property type="entry name" value="DnaG_DnaB_bind"/>
    <property type="match status" value="1"/>
</dbReference>
<keyword evidence="2 13" id="KW-0240">DNA-directed RNA polymerase</keyword>
<dbReference type="InterPro" id="IPR013264">
    <property type="entry name" value="DNAG_N"/>
</dbReference>
<evidence type="ECO:0000256" key="6">
    <source>
        <dbReference type="ARBA" id="ARBA00022705"/>
    </source>
</evidence>
<dbReference type="InterPro" id="IPR006171">
    <property type="entry name" value="TOPRIM_dom"/>
</dbReference>
<keyword evidence="9" id="KW-0862">Zinc</keyword>
<dbReference type="CDD" id="cd03364">
    <property type="entry name" value="TOPRIM_DnaG_primases"/>
    <property type="match status" value="1"/>
</dbReference>
<dbReference type="InterPro" id="IPR006295">
    <property type="entry name" value="DNA_primase_DnaG"/>
</dbReference>
<dbReference type="EC" id="2.7.7.101" evidence="13"/>
<dbReference type="InterPro" id="IPR050219">
    <property type="entry name" value="DnaG_primase"/>
</dbReference>
<feature type="compositionally biased region" description="Low complexity" evidence="14">
    <location>
        <begin position="505"/>
        <end position="520"/>
    </location>
</feature>
<evidence type="ECO:0000256" key="2">
    <source>
        <dbReference type="ARBA" id="ARBA00022478"/>
    </source>
</evidence>
<dbReference type="GO" id="GO:0003677">
    <property type="term" value="F:DNA binding"/>
    <property type="evidence" value="ECO:0007669"/>
    <property type="project" value="UniProtKB-KW"/>
</dbReference>
<evidence type="ECO:0000256" key="14">
    <source>
        <dbReference type="SAM" id="MobiDB-lite"/>
    </source>
</evidence>
<dbReference type="Pfam" id="PF13662">
    <property type="entry name" value="Toprim_4"/>
    <property type="match status" value="1"/>
</dbReference>
<dbReference type="AlphaFoldDB" id="A0A5J6Z519"/>
<dbReference type="GO" id="GO:0006269">
    <property type="term" value="P:DNA replication, synthesis of primer"/>
    <property type="evidence" value="ECO:0007669"/>
    <property type="project" value="UniProtKB-UniRule"/>
</dbReference>
<dbReference type="GO" id="GO:1990077">
    <property type="term" value="C:primosome complex"/>
    <property type="evidence" value="ECO:0007669"/>
    <property type="project" value="UniProtKB-KW"/>
</dbReference>
<feature type="domain" description="Toprim" evidence="15">
    <location>
        <begin position="264"/>
        <end position="350"/>
    </location>
</feature>
<dbReference type="NCBIfam" id="TIGR01391">
    <property type="entry name" value="dnaG"/>
    <property type="match status" value="1"/>
</dbReference>
<evidence type="ECO:0000313" key="16">
    <source>
        <dbReference type="EMBL" id="QFQ02054.1"/>
    </source>
</evidence>
<evidence type="ECO:0000256" key="13">
    <source>
        <dbReference type="HAMAP-Rule" id="MF_00974"/>
    </source>
</evidence>
<proteinExistence type="inferred from homology"/>
<keyword evidence="8" id="KW-0863">Zinc-finger</keyword>
<keyword evidence="7" id="KW-0479">Metal-binding</keyword>
<dbReference type="PIRSF" id="PIRSF002811">
    <property type="entry name" value="DnaG"/>
    <property type="match status" value="1"/>
</dbReference>
<dbReference type="KEGG" id="cuo:CUROG_03355"/>
<comment type="catalytic activity">
    <reaction evidence="13">
        <text>ssDNA + n NTP = ssDNA/pppN(pN)n-1 hybrid + (n-1) diphosphate.</text>
        <dbReference type="EC" id="2.7.7.101"/>
    </reaction>
</comment>
<evidence type="ECO:0000256" key="8">
    <source>
        <dbReference type="ARBA" id="ARBA00022771"/>
    </source>
</evidence>
<dbReference type="PANTHER" id="PTHR30313:SF2">
    <property type="entry name" value="DNA PRIMASE"/>
    <property type="match status" value="1"/>
</dbReference>
<dbReference type="FunFam" id="3.90.580.10:FF:000001">
    <property type="entry name" value="DNA primase"/>
    <property type="match status" value="1"/>
</dbReference>
<dbReference type="SMART" id="SM00766">
    <property type="entry name" value="DnaG_DnaB_bind"/>
    <property type="match status" value="1"/>
</dbReference>
<evidence type="ECO:0000256" key="10">
    <source>
        <dbReference type="ARBA" id="ARBA00022842"/>
    </source>
</evidence>
<dbReference type="RefSeq" id="WP_151902466.1">
    <property type="nucleotide sequence ID" value="NZ_CP045032.1"/>
</dbReference>
<feature type="region of interest" description="Disordered" evidence="14">
    <location>
        <begin position="470"/>
        <end position="521"/>
    </location>
</feature>
<dbReference type="OrthoDB" id="9803773at2"/>
<keyword evidence="10" id="KW-0460">Magnesium</keyword>
<evidence type="ECO:0000256" key="12">
    <source>
        <dbReference type="ARBA" id="ARBA00023163"/>
    </source>
</evidence>
<evidence type="ECO:0000256" key="4">
    <source>
        <dbReference type="ARBA" id="ARBA00022679"/>
    </source>
</evidence>
<keyword evidence="4 13" id="KW-0808">Transferase</keyword>
<dbReference type="SUPFAM" id="SSF56731">
    <property type="entry name" value="DNA primase core"/>
    <property type="match status" value="1"/>
</dbReference>
<dbReference type="InterPro" id="IPR034151">
    <property type="entry name" value="TOPRIM_DnaG_bac"/>
</dbReference>